<dbReference type="InterPro" id="IPR036291">
    <property type="entry name" value="NAD(P)-bd_dom_sf"/>
</dbReference>
<dbReference type="Gene3D" id="3.40.50.720">
    <property type="entry name" value="NAD(P)-binding Rossmann-like Domain"/>
    <property type="match status" value="1"/>
</dbReference>
<organism evidence="10 11">
    <name type="scientific">Micromonospora coriariae</name>
    <dbReference type="NCBI Taxonomy" id="285665"/>
    <lineage>
        <taxon>Bacteria</taxon>
        <taxon>Bacillati</taxon>
        <taxon>Actinomycetota</taxon>
        <taxon>Actinomycetes</taxon>
        <taxon>Micromonosporales</taxon>
        <taxon>Micromonosporaceae</taxon>
        <taxon>Micromonospora</taxon>
    </lineage>
</organism>
<feature type="binding site" evidence="7">
    <location>
        <position position="93"/>
    </location>
    <ligand>
        <name>NADP(+)</name>
        <dbReference type="ChEBI" id="CHEBI:58349"/>
    </ligand>
</feature>
<dbReference type="PRINTS" id="PR00081">
    <property type="entry name" value="GDHRDH"/>
</dbReference>
<comment type="function">
    <text evidence="8">Catalyzes the NADPH-dependent reduction of beta-ketoacyl-ACP substrates to beta-hydroxyacyl-ACP products, the first reductive step in the elongation cycle of fatty acid biosynthesis.</text>
</comment>
<dbReference type="GO" id="GO:0004316">
    <property type="term" value="F:3-oxoacyl-[acyl-carrier-protein] reductase (NADPH) activity"/>
    <property type="evidence" value="ECO:0007669"/>
    <property type="project" value="UniProtKB-UniRule"/>
</dbReference>
<evidence type="ECO:0000256" key="1">
    <source>
        <dbReference type="ARBA" id="ARBA00005194"/>
    </source>
</evidence>
<protein>
    <recommendedName>
        <fullName evidence="3 8">3-oxoacyl-[acyl-carrier-protein] reductase</fullName>
        <ecNumber evidence="3 8">1.1.1.100</ecNumber>
    </recommendedName>
</protein>
<evidence type="ECO:0000256" key="4">
    <source>
        <dbReference type="ARBA" id="ARBA00023002"/>
    </source>
</evidence>
<dbReference type="PANTHER" id="PTHR42879">
    <property type="entry name" value="3-OXOACYL-(ACYL-CARRIER-PROTEIN) REDUCTASE"/>
    <property type="match status" value="1"/>
</dbReference>
<dbReference type="InterPro" id="IPR020904">
    <property type="entry name" value="Sc_DH/Rdtase_CS"/>
</dbReference>
<evidence type="ECO:0000259" key="9">
    <source>
        <dbReference type="SMART" id="SM00822"/>
    </source>
</evidence>
<dbReference type="EC" id="1.1.1.100" evidence="3 8"/>
<feature type="binding site" evidence="7">
    <location>
        <position position="191"/>
    </location>
    <ligand>
        <name>NADP(+)</name>
        <dbReference type="ChEBI" id="CHEBI:58349"/>
    </ligand>
</feature>
<keyword evidence="8" id="KW-0444">Lipid biosynthesis</keyword>
<gene>
    <name evidence="10" type="ORF">GA0070607_5788</name>
</gene>
<comment type="catalytic activity">
    <reaction evidence="5 8">
        <text>a (3R)-hydroxyacyl-[ACP] + NADP(+) = a 3-oxoacyl-[ACP] + NADPH + H(+)</text>
        <dbReference type="Rhea" id="RHEA:17397"/>
        <dbReference type="Rhea" id="RHEA-COMP:9916"/>
        <dbReference type="Rhea" id="RHEA-COMP:9945"/>
        <dbReference type="ChEBI" id="CHEBI:15378"/>
        <dbReference type="ChEBI" id="CHEBI:57783"/>
        <dbReference type="ChEBI" id="CHEBI:58349"/>
        <dbReference type="ChEBI" id="CHEBI:78776"/>
        <dbReference type="ChEBI" id="CHEBI:78827"/>
        <dbReference type="EC" id="1.1.1.100"/>
    </reaction>
</comment>
<feature type="binding site" evidence="7">
    <location>
        <begin position="15"/>
        <end position="18"/>
    </location>
    <ligand>
        <name>NADP(+)</name>
        <dbReference type="ChEBI" id="CHEBI:58349"/>
    </ligand>
</feature>
<dbReference type="AlphaFoldDB" id="A0A1C4XUE6"/>
<keyword evidence="7 8" id="KW-0521">NADP</keyword>
<dbReference type="PRINTS" id="PR00080">
    <property type="entry name" value="SDRFAMILY"/>
</dbReference>
<comment type="similarity">
    <text evidence="2 8">Belongs to the short-chain dehydrogenases/reductases (SDR) family.</text>
</comment>
<dbReference type="UniPathway" id="UPA00094"/>
<feature type="binding site" evidence="7">
    <location>
        <begin position="158"/>
        <end position="162"/>
    </location>
    <ligand>
        <name>NADP(+)</name>
        <dbReference type="ChEBI" id="CHEBI:58349"/>
    </ligand>
</feature>
<feature type="active site" description="Proton acceptor" evidence="6">
    <location>
        <position position="158"/>
    </location>
</feature>
<dbReference type="Proteomes" id="UP000198243">
    <property type="component" value="Chromosome I"/>
</dbReference>
<sequence>MTSAGDAPRCALVTGVSRGIGRAVALRLAAEGYAVAGCYSAPSEAAEKTRAEVEAYGVGTWFGPCDVTDPAAVDEFVSAAERHLGPLTALVNNAGITRDRPLVLMAPDEWHDVIGTNLTGTWNTCRTVAFRFLKRRRGAIVNLSSVAGVSGNTGQANYAASKAGIIGLSLSLAREVAGYGVRVNVVAPGFIETDMTAALPEKLRDQALGRIPLGRFGAPADVAELVEFLLSERAGYVTGQVIRVDGGIVL</sequence>
<comment type="subunit">
    <text evidence="8">Homotetramer.</text>
</comment>
<dbReference type="GO" id="GO:0006633">
    <property type="term" value="P:fatty acid biosynthetic process"/>
    <property type="evidence" value="ECO:0007669"/>
    <property type="project" value="UniProtKB-UniPathway"/>
</dbReference>
<dbReference type="RefSeq" id="WP_089020957.1">
    <property type="nucleotide sequence ID" value="NZ_LT607412.1"/>
</dbReference>
<dbReference type="InterPro" id="IPR002347">
    <property type="entry name" value="SDR_fam"/>
</dbReference>
<comment type="pathway">
    <text evidence="1 8">Lipid metabolism; fatty acid biosynthesis.</text>
</comment>
<dbReference type="InterPro" id="IPR011284">
    <property type="entry name" value="3oxo_ACP_reduc"/>
</dbReference>
<dbReference type="GO" id="GO:0051287">
    <property type="term" value="F:NAD binding"/>
    <property type="evidence" value="ECO:0007669"/>
    <property type="project" value="UniProtKB-UniRule"/>
</dbReference>
<dbReference type="Pfam" id="PF13561">
    <property type="entry name" value="adh_short_C2"/>
    <property type="match status" value="1"/>
</dbReference>
<evidence type="ECO:0000256" key="7">
    <source>
        <dbReference type="PIRSR" id="PIRSR611284-2"/>
    </source>
</evidence>
<evidence type="ECO:0000256" key="3">
    <source>
        <dbReference type="ARBA" id="ARBA00012948"/>
    </source>
</evidence>
<dbReference type="OrthoDB" id="9804774at2"/>
<evidence type="ECO:0000313" key="10">
    <source>
        <dbReference type="EMBL" id="SCF12129.1"/>
    </source>
</evidence>
<dbReference type="PANTHER" id="PTHR42879:SF2">
    <property type="entry name" value="3-OXOACYL-[ACYL-CARRIER-PROTEIN] REDUCTASE FABG"/>
    <property type="match status" value="1"/>
</dbReference>
<dbReference type="InterPro" id="IPR057326">
    <property type="entry name" value="KR_dom"/>
</dbReference>
<dbReference type="NCBIfam" id="TIGR01830">
    <property type="entry name" value="3oxo_ACP_reduc"/>
    <property type="match status" value="1"/>
</dbReference>
<reference evidence="11" key="1">
    <citation type="submission" date="2016-06" db="EMBL/GenBank/DDBJ databases">
        <authorList>
            <person name="Varghese N."/>
            <person name="Submissions Spin"/>
        </authorList>
    </citation>
    <scope>NUCLEOTIDE SEQUENCE [LARGE SCALE GENOMIC DNA]</scope>
    <source>
        <strain evidence="11">DSM 44875</strain>
    </source>
</reference>
<dbReference type="SMART" id="SM00822">
    <property type="entry name" value="PKS_KR"/>
    <property type="match status" value="1"/>
</dbReference>
<evidence type="ECO:0000256" key="5">
    <source>
        <dbReference type="ARBA" id="ARBA00048508"/>
    </source>
</evidence>
<keyword evidence="4 8" id="KW-0560">Oxidoreductase</keyword>
<name>A0A1C4XUE6_9ACTN</name>
<keyword evidence="8" id="KW-0443">Lipid metabolism</keyword>
<keyword evidence="8" id="KW-0275">Fatty acid biosynthesis</keyword>
<dbReference type="FunFam" id="3.40.50.720:FF:000173">
    <property type="entry name" value="3-oxoacyl-[acyl-carrier protein] reductase"/>
    <property type="match status" value="1"/>
</dbReference>
<evidence type="ECO:0000313" key="11">
    <source>
        <dbReference type="Proteomes" id="UP000198243"/>
    </source>
</evidence>
<accession>A0A1C4XUE6</accession>
<feature type="domain" description="Ketoreductase" evidence="9">
    <location>
        <begin position="9"/>
        <end position="189"/>
    </location>
</feature>
<keyword evidence="11" id="KW-1185">Reference proteome</keyword>
<evidence type="ECO:0000256" key="2">
    <source>
        <dbReference type="ARBA" id="ARBA00006484"/>
    </source>
</evidence>
<keyword evidence="8" id="KW-0276">Fatty acid metabolism</keyword>
<proteinExistence type="inferred from homology"/>
<evidence type="ECO:0000256" key="6">
    <source>
        <dbReference type="PIRSR" id="PIRSR611284-1"/>
    </source>
</evidence>
<dbReference type="InterPro" id="IPR050259">
    <property type="entry name" value="SDR"/>
</dbReference>
<dbReference type="NCBIfam" id="NF009466">
    <property type="entry name" value="PRK12826.1-2"/>
    <property type="match status" value="1"/>
</dbReference>
<dbReference type="SUPFAM" id="SSF51735">
    <property type="entry name" value="NAD(P)-binding Rossmann-fold domains"/>
    <property type="match status" value="1"/>
</dbReference>
<dbReference type="PROSITE" id="PS00061">
    <property type="entry name" value="ADH_SHORT"/>
    <property type="match status" value="1"/>
</dbReference>
<dbReference type="EMBL" id="LT607412">
    <property type="protein sequence ID" value="SCF12129.1"/>
    <property type="molecule type" value="Genomic_DNA"/>
</dbReference>
<evidence type="ECO:0000256" key="8">
    <source>
        <dbReference type="RuleBase" id="RU366074"/>
    </source>
</evidence>